<evidence type="ECO:0000313" key="2">
    <source>
        <dbReference type="Proteomes" id="UP000186785"/>
    </source>
</evidence>
<dbReference type="EMBL" id="MQSV01000005">
    <property type="protein sequence ID" value="OKL46589.1"/>
    <property type="molecule type" value="Genomic_DNA"/>
</dbReference>
<comment type="caution">
    <text evidence="1">The sequence shown here is derived from an EMBL/GenBank/DDBJ whole genome shotgun (WGS) entry which is preliminary data.</text>
</comment>
<reference evidence="1 2" key="1">
    <citation type="submission" date="2016-11" db="EMBL/GenBank/DDBJ databases">
        <title>Actinomyces gypaetusis sp. nov. isolated from the vulture Gypaetus barbatus in Qinghai Tibet Plateau China.</title>
        <authorList>
            <person name="Meng X."/>
        </authorList>
    </citation>
    <scope>NUCLEOTIDE SEQUENCE [LARGE SCALE GENOMIC DNA]</scope>
    <source>
        <strain evidence="1 2">VUL4_2</strain>
    </source>
</reference>
<gene>
    <name evidence="1" type="ORF">BSR29_07135</name>
</gene>
<keyword evidence="2" id="KW-1185">Reference proteome</keyword>
<accession>A0A1Q5PK40</accession>
<organism evidence="1 2">
    <name type="scientific">Boudabousia liubingyangii</name>
    <dbReference type="NCBI Taxonomy" id="1921764"/>
    <lineage>
        <taxon>Bacteria</taxon>
        <taxon>Bacillati</taxon>
        <taxon>Actinomycetota</taxon>
        <taxon>Actinomycetes</taxon>
        <taxon>Actinomycetales</taxon>
        <taxon>Actinomycetaceae</taxon>
        <taxon>Boudabousia</taxon>
    </lineage>
</organism>
<dbReference type="RefSeq" id="WP_073709614.1">
    <property type="nucleotide sequence ID" value="NZ_MQSU01000003.1"/>
</dbReference>
<dbReference type="AlphaFoldDB" id="A0A1Q5PK40"/>
<dbReference type="STRING" id="1921764.BSR28_05145"/>
<name>A0A1Q5PK40_9ACTO</name>
<sequence>MDHLLRRYLDEAAVERTEEEYNQWACGMLEDQLRFERTDTEDGCVMTATDGTKISFVVTSGDIKVDFRFPGQQPEDPTLLKAHCVWVPELLHGGTYPIYLQVSALHSESDVVLHSCIHKDEDYWSVHPVRDKSVVDFINFDGTTWAEFAAPFADTLWFARYTHDETGGLLEVSTDNITPQRLNFLLLLVADECMRLLAKRRKDYDAGRITPPAIPDKGVHIVNYNPRDFLEIAEETRLLVPFKIVCIWEDGEFLGFSKDVGCFGEYEPGWLLVSPTWHEQLLTNHLHCRRDVDDYEALEKAISRKDRFRELLAAYLDELGCLQETELV</sequence>
<protein>
    <submittedName>
        <fullName evidence="1">Uncharacterized protein</fullName>
    </submittedName>
</protein>
<evidence type="ECO:0000313" key="1">
    <source>
        <dbReference type="EMBL" id="OKL46589.1"/>
    </source>
</evidence>
<proteinExistence type="predicted"/>
<dbReference type="Proteomes" id="UP000186785">
    <property type="component" value="Unassembled WGS sequence"/>
</dbReference>